<keyword evidence="2" id="KW-1185">Reference proteome</keyword>
<evidence type="ECO:0000313" key="3">
    <source>
        <dbReference type="WBParaSite" id="SBAD_0000212001-mRNA-1"/>
    </source>
</evidence>
<accession>A0A183IEH6</accession>
<dbReference type="WBParaSite" id="SBAD_0000212001-mRNA-1">
    <property type="protein sequence ID" value="SBAD_0000212001-mRNA-1"/>
    <property type="gene ID" value="SBAD_0000212001"/>
</dbReference>
<reference evidence="3" key="1">
    <citation type="submission" date="2016-06" db="UniProtKB">
        <authorList>
            <consortium name="WormBaseParasite"/>
        </authorList>
    </citation>
    <scope>IDENTIFICATION</scope>
</reference>
<gene>
    <name evidence="1" type="ORF">SBAD_LOCUS2020</name>
</gene>
<proteinExistence type="predicted"/>
<dbReference type="AlphaFoldDB" id="A0A183IEH6"/>
<evidence type="ECO:0000313" key="1">
    <source>
        <dbReference type="EMBL" id="VDO96238.1"/>
    </source>
</evidence>
<evidence type="ECO:0000313" key="2">
    <source>
        <dbReference type="Proteomes" id="UP000270296"/>
    </source>
</evidence>
<reference evidence="1 2" key="2">
    <citation type="submission" date="2018-11" db="EMBL/GenBank/DDBJ databases">
        <authorList>
            <consortium name="Pathogen Informatics"/>
        </authorList>
    </citation>
    <scope>NUCLEOTIDE SEQUENCE [LARGE SCALE GENOMIC DNA]</scope>
</reference>
<protein>
    <submittedName>
        <fullName evidence="1 3">Uncharacterized protein</fullName>
    </submittedName>
</protein>
<dbReference type="EMBL" id="UZAM01007049">
    <property type="protein sequence ID" value="VDO96238.1"/>
    <property type="molecule type" value="Genomic_DNA"/>
</dbReference>
<sequence length="133" mass="14145">MIGGLNVLRDCEVAHVPPGYENQIVPVASLALATFERSDVRVLLHDVQQLRFEIVTFDGHGAGATQSATQSRAEEAATAAAAAAAAAALLLLLRRQELLLLLLLLSLSHCLPHGVSAQFACVPVGRKCEHLPY</sequence>
<dbReference type="Proteomes" id="UP000270296">
    <property type="component" value="Unassembled WGS sequence"/>
</dbReference>
<organism evidence="3">
    <name type="scientific">Soboliphyme baturini</name>
    <dbReference type="NCBI Taxonomy" id="241478"/>
    <lineage>
        <taxon>Eukaryota</taxon>
        <taxon>Metazoa</taxon>
        <taxon>Ecdysozoa</taxon>
        <taxon>Nematoda</taxon>
        <taxon>Enoplea</taxon>
        <taxon>Dorylaimia</taxon>
        <taxon>Dioctophymatida</taxon>
        <taxon>Dioctophymatoidea</taxon>
        <taxon>Soboliphymatidae</taxon>
        <taxon>Soboliphyme</taxon>
    </lineage>
</organism>
<name>A0A183IEH6_9BILA</name>